<accession>A0AAJ7FT26</accession>
<dbReference type="AlphaFoldDB" id="A0AAJ7FT26"/>
<protein>
    <submittedName>
        <fullName evidence="3">Protein enabled homolog</fullName>
    </submittedName>
</protein>
<feature type="compositionally biased region" description="Polar residues" evidence="1">
    <location>
        <begin position="133"/>
        <end position="146"/>
    </location>
</feature>
<dbReference type="Proteomes" id="UP000694920">
    <property type="component" value="Unplaced"/>
</dbReference>
<feature type="compositionally biased region" description="Pro residues" evidence="1">
    <location>
        <begin position="8"/>
        <end position="52"/>
    </location>
</feature>
<evidence type="ECO:0000256" key="1">
    <source>
        <dbReference type="SAM" id="MobiDB-lite"/>
    </source>
</evidence>
<feature type="region of interest" description="Disordered" evidence="1">
    <location>
        <begin position="1"/>
        <end position="60"/>
    </location>
</feature>
<evidence type="ECO:0000313" key="2">
    <source>
        <dbReference type="Proteomes" id="UP000694920"/>
    </source>
</evidence>
<name>A0AAJ7FT26_CEPCN</name>
<feature type="compositionally biased region" description="Polar residues" evidence="1">
    <location>
        <begin position="116"/>
        <end position="125"/>
    </location>
</feature>
<dbReference type="PRINTS" id="PR01217">
    <property type="entry name" value="PRICHEXTENSN"/>
</dbReference>
<proteinExistence type="predicted"/>
<dbReference type="RefSeq" id="XP_015606915.1">
    <property type="nucleotide sequence ID" value="XM_015751429.1"/>
</dbReference>
<gene>
    <name evidence="3" type="primary">LOC107273338</name>
</gene>
<dbReference type="KEGG" id="ccin:107273338"/>
<sequence>MEGVKTGPAPPPPSPPPSAPPPLPPPPLPPPSEPLTLPTPPPPTPVPPPPPTTEGEDIGRLLLEKLRKIEDEVREFQKQRETAKMAVEEIMEETTPQHGSVKNVLIAGKTSCTNMYPLTGENASDSSDKENQESVASGTTSPNASEQKGRDTKTGGKESSFSVHSTEGTKANFDKVVIAILGLDPTGEGSPVKLHPELPTRWKHWIVRGIPSGQREKLMKKHSRKGDCPLEVSKVNPEIEATMADAT</sequence>
<feature type="region of interest" description="Disordered" evidence="1">
    <location>
        <begin position="116"/>
        <end position="166"/>
    </location>
</feature>
<dbReference type="GeneID" id="107273338"/>
<organism evidence="2 3">
    <name type="scientific">Cephus cinctus</name>
    <name type="common">Wheat stem sawfly</name>
    <dbReference type="NCBI Taxonomy" id="211228"/>
    <lineage>
        <taxon>Eukaryota</taxon>
        <taxon>Metazoa</taxon>
        <taxon>Ecdysozoa</taxon>
        <taxon>Arthropoda</taxon>
        <taxon>Hexapoda</taxon>
        <taxon>Insecta</taxon>
        <taxon>Pterygota</taxon>
        <taxon>Neoptera</taxon>
        <taxon>Endopterygota</taxon>
        <taxon>Hymenoptera</taxon>
        <taxon>Cephoidea</taxon>
        <taxon>Cephidae</taxon>
        <taxon>Cephus</taxon>
    </lineage>
</organism>
<feature type="compositionally biased region" description="Polar residues" evidence="1">
    <location>
        <begin position="157"/>
        <end position="166"/>
    </location>
</feature>
<reference evidence="3" key="1">
    <citation type="submission" date="2025-08" db="UniProtKB">
        <authorList>
            <consortium name="RefSeq"/>
        </authorList>
    </citation>
    <scope>IDENTIFICATION</scope>
</reference>
<keyword evidence="2" id="KW-1185">Reference proteome</keyword>
<feature type="compositionally biased region" description="Basic and acidic residues" evidence="1">
    <location>
        <begin position="147"/>
        <end position="156"/>
    </location>
</feature>
<evidence type="ECO:0000313" key="3">
    <source>
        <dbReference type="RefSeq" id="XP_015606915.1"/>
    </source>
</evidence>